<evidence type="ECO:0000259" key="6">
    <source>
        <dbReference type="Pfam" id="PF07637"/>
    </source>
</evidence>
<dbReference type="Pfam" id="PF07626">
    <property type="entry name" value="PSD3"/>
    <property type="match status" value="1"/>
</dbReference>
<dbReference type="InterPro" id="IPR013043">
    <property type="entry name" value="DUF1595"/>
</dbReference>
<feature type="domain" description="DUF1595" evidence="6">
    <location>
        <begin position="406"/>
        <end position="461"/>
    </location>
</feature>
<feature type="domain" description="DUF1592" evidence="5">
    <location>
        <begin position="473"/>
        <end position="596"/>
    </location>
</feature>
<keyword evidence="1" id="KW-0732">Signal</keyword>
<dbReference type="InterPro" id="IPR011478">
    <property type="entry name" value="DUF1585"/>
</dbReference>
<dbReference type="Proteomes" id="UP000320496">
    <property type="component" value="Chromosome"/>
</dbReference>
<proteinExistence type="predicted"/>
<dbReference type="RefSeq" id="WP_197444255.1">
    <property type="nucleotide sequence ID" value="NZ_CP036275.1"/>
</dbReference>
<dbReference type="InterPro" id="IPR013036">
    <property type="entry name" value="DUF1587"/>
</dbReference>
<name>A0A517Z4Z6_9PLAN</name>
<sequence length="837" mass="94489" precursor="true">MIRHIVAATLLTLTLAAPPVLADQELLTTHCGKCHGGKSPKGDFDLRLLGKSPDPDNVDLWETSLDYVKAEEMPPAGENHLSAVDRQRLVRFLRKGLQRYSSQSTASLRTPPRRLNNREFRISVSDVLMIEDIGTHQPTDNLIGDTLHEGFDTHGESLGFSTFHYEQFIEAIRSIVDATILVGDRPQSHVYEFDATQIIEAHARQNIKRPERRGTPEGFDFLDPQNPAYFEGFEEVPATGWYRIRIRCTGKDRGLYHSGKTGIYDGDPIRLSVTMGDRERVFDLPDEKVAEFTLNEWLAAGTRLRLHYPTDGLRLRGNGNFKFQHAITGEHLKEHDPELHAEVVASIRPNRFGRVRPPSSWHHWVDYWMGPRPRIFSAQVEGPFYESWPPQRQIALIGRDPSVENAETILRPIAERAWRRDVRPGELAAIVRLVESHAGGHGNIEAMKEGIVAILASPPFLLLNTDDLTSAERFASKFSYFLASTLPDAELRDAVAAGDLNTYEGVRAEVQRWFDQGRADPFLQAFPFGWLKLNDINFMAPDPDRYRMYHRKRISEDMTAEALAFFRHAVDENIPVTDFLAADYSFINADLAQVYGAENIPEDSELRKYTFPDGRRGGLLGMGAFLTVTADSLGTSPIHRAIYVMENFLGIHPDPPPPDVEIEEPDVRSARTIKEVLEAHRSDTTCAACHQSIDPCGYAFENFDPMGAWRDEYPLMLSDASTDTGPRSKRNSRGVPIDASATFRNGANYQDITEFRQLMQTKANRERFVRCFVTKLLTYANGREPDNYAEVERIVELSAEKDYRIVDTIAAVIHSPLFREEKSSPAVARSDGREAAN</sequence>
<dbReference type="Pfam" id="PF07627">
    <property type="entry name" value="PSCyt3"/>
    <property type="match status" value="1"/>
</dbReference>
<feature type="domain" description="DUF1587" evidence="3">
    <location>
        <begin position="113"/>
        <end position="179"/>
    </location>
</feature>
<feature type="domain" description="DUF1588" evidence="4">
    <location>
        <begin position="616"/>
        <end position="712"/>
    </location>
</feature>
<reference evidence="7 8" key="1">
    <citation type="submission" date="2019-02" db="EMBL/GenBank/DDBJ databases">
        <title>Deep-cultivation of Planctomycetes and their phenomic and genomic characterization uncovers novel biology.</title>
        <authorList>
            <person name="Wiegand S."/>
            <person name="Jogler M."/>
            <person name="Boedeker C."/>
            <person name="Pinto D."/>
            <person name="Vollmers J."/>
            <person name="Rivas-Marin E."/>
            <person name="Kohn T."/>
            <person name="Peeters S.H."/>
            <person name="Heuer A."/>
            <person name="Rast P."/>
            <person name="Oberbeckmann S."/>
            <person name="Bunk B."/>
            <person name="Jeske O."/>
            <person name="Meyerdierks A."/>
            <person name="Storesund J.E."/>
            <person name="Kallscheuer N."/>
            <person name="Luecker S."/>
            <person name="Lage O.M."/>
            <person name="Pohl T."/>
            <person name="Merkel B.J."/>
            <person name="Hornburger P."/>
            <person name="Mueller R.-W."/>
            <person name="Bruemmer F."/>
            <person name="Labrenz M."/>
            <person name="Spormann A.M."/>
            <person name="Op den Camp H."/>
            <person name="Overmann J."/>
            <person name="Amann R."/>
            <person name="Jetten M.S.M."/>
            <person name="Mascher T."/>
            <person name="Medema M.H."/>
            <person name="Devos D.P."/>
            <person name="Kaster A.-K."/>
            <person name="Ovreas L."/>
            <person name="Rohde M."/>
            <person name="Galperin M.Y."/>
            <person name="Jogler C."/>
        </authorList>
    </citation>
    <scope>NUCLEOTIDE SEQUENCE [LARGE SCALE GENOMIC DNA]</scope>
    <source>
        <strain evidence="7 8">Mal4</strain>
    </source>
</reference>
<evidence type="ECO:0008006" key="9">
    <source>
        <dbReference type="Google" id="ProtNLM"/>
    </source>
</evidence>
<dbReference type="AlphaFoldDB" id="A0A517Z4Z6"/>
<evidence type="ECO:0000313" key="7">
    <source>
        <dbReference type="EMBL" id="QDU37558.1"/>
    </source>
</evidence>
<dbReference type="InterPro" id="IPR013039">
    <property type="entry name" value="DUF1588"/>
</dbReference>
<keyword evidence="8" id="KW-1185">Reference proteome</keyword>
<feature type="signal peptide" evidence="1">
    <location>
        <begin position="1"/>
        <end position="22"/>
    </location>
</feature>
<feature type="domain" description="DUF1585" evidence="2">
    <location>
        <begin position="745"/>
        <end position="818"/>
    </location>
</feature>
<dbReference type="Pfam" id="PF07631">
    <property type="entry name" value="PSD4"/>
    <property type="match status" value="1"/>
</dbReference>
<dbReference type="InterPro" id="IPR013042">
    <property type="entry name" value="DUF1592"/>
</dbReference>
<dbReference type="KEGG" id="mri:Mal4_18720"/>
<organism evidence="7 8">
    <name type="scientific">Maioricimonas rarisocia</name>
    <dbReference type="NCBI Taxonomy" id="2528026"/>
    <lineage>
        <taxon>Bacteria</taxon>
        <taxon>Pseudomonadati</taxon>
        <taxon>Planctomycetota</taxon>
        <taxon>Planctomycetia</taxon>
        <taxon>Planctomycetales</taxon>
        <taxon>Planctomycetaceae</taxon>
        <taxon>Maioricimonas</taxon>
    </lineage>
</organism>
<gene>
    <name evidence="7" type="ORF">Mal4_18720</name>
</gene>
<dbReference type="Pfam" id="PF07637">
    <property type="entry name" value="PSD5"/>
    <property type="match status" value="1"/>
</dbReference>
<evidence type="ECO:0000313" key="8">
    <source>
        <dbReference type="Proteomes" id="UP000320496"/>
    </source>
</evidence>
<feature type="chain" id="PRO_5021886646" description="Planctomycete cytochrome C" evidence="1">
    <location>
        <begin position="23"/>
        <end position="837"/>
    </location>
</feature>
<accession>A0A517Z4Z6</accession>
<evidence type="ECO:0000259" key="5">
    <source>
        <dbReference type="Pfam" id="PF07631"/>
    </source>
</evidence>
<evidence type="ECO:0000259" key="4">
    <source>
        <dbReference type="Pfam" id="PF07627"/>
    </source>
</evidence>
<protein>
    <recommendedName>
        <fullName evidence="9">Planctomycete cytochrome C</fullName>
    </recommendedName>
</protein>
<dbReference type="Pfam" id="PF07624">
    <property type="entry name" value="PSD2"/>
    <property type="match status" value="1"/>
</dbReference>
<evidence type="ECO:0000259" key="3">
    <source>
        <dbReference type="Pfam" id="PF07626"/>
    </source>
</evidence>
<dbReference type="EMBL" id="CP036275">
    <property type="protein sequence ID" value="QDU37558.1"/>
    <property type="molecule type" value="Genomic_DNA"/>
</dbReference>
<evidence type="ECO:0000256" key="1">
    <source>
        <dbReference type="SAM" id="SignalP"/>
    </source>
</evidence>
<evidence type="ECO:0000259" key="2">
    <source>
        <dbReference type="Pfam" id="PF07624"/>
    </source>
</evidence>